<dbReference type="Pfam" id="PF00702">
    <property type="entry name" value="Hydrolase"/>
    <property type="match status" value="1"/>
</dbReference>
<dbReference type="NCBIfam" id="TIGR01512">
    <property type="entry name" value="ATPase-IB2_Cd"/>
    <property type="match status" value="1"/>
</dbReference>
<dbReference type="InterPro" id="IPR018303">
    <property type="entry name" value="ATPase_P-typ_P_site"/>
</dbReference>
<evidence type="ECO:0000256" key="9">
    <source>
        <dbReference type="ARBA" id="ARBA00022741"/>
    </source>
</evidence>
<evidence type="ECO:0000256" key="3">
    <source>
        <dbReference type="ARBA" id="ARBA00022448"/>
    </source>
</evidence>
<keyword evidence="6" id="KW-0597">Phosphoprotein</keyword>
<dbReference type="EMBL" id="CAJRAY010000017">
    <property type="protein sequence ID" value="CAG5079610.1"/>
    <property type="molecule type" value="Genomic_DNA"/>
</dbReference>
<evidence type="ECO:0000256" key="6">
    <source>
        <dbReference type="ARBA" id="ARBA00022553"/>
    </source>
</evidence>
<dbReference type="SUPFAM" id="SSF55008">
    <property type="entry name" value="HMA, heavy metal-associated domain"/>
    <property type="match status" value="1"/>
</dbReference>
<evidence type="ECO:0000256" key="12">
    <source>
        <dbReference type="ARBA" id="ARBA00022989"/>
    </source>
</evidence>
<accession>A0ABN7RKZ0</accession>
<dbReference type="InterPro" id="IPR008250">
    <property type="entry name" value="ATPase_P-typ_transduc_dom_A_sf"/>
</dbReference>
<evidence type="ECO:0000256" key="4">
    <source>
        <dbReference type="ARBA" id="ARBA00022475"/>
    </source>
</evidence>
<dbReference type="InterPro" id="IPR059000">
    <property type="entry name" value="ATPase_P-type_domA"/>
</dbReference>
<evidence type="ECO:0000256" key="11">
    <source>
        <dbReference type="ARBA" id="ARBA00022967"/>
    </source>
</evidence>
<comment type="similarity">
    <text evidence="2 17">Belongs to the cation transport ATPase (P-type) (TC 3.A.3) family. Type IB subfamily.</text>
</comment>
<dbReference type="Pfam" id="PF00122">
    <property type="entry name" value="E1-E2_ATPase"/>
    <property type="match status" value="1"/>
</dbReference>
<evidence type="ECO:0000313" key="20">
    <source>
        <dbReference type="Proteomes" id="UP000681526"/>
    </source>
</evidence>
<feature type="transmembrane region" description="Helical" evidence="17">
    <location>
        <begin position="326"/>
        <end position="345"/>
    </location>
</feature>
<keyword evidence="4 17" id="KW-1003">Cell membrane</keyword>
<reference evidence="19 20" key="1">
    <citation type="submission" date="2021-04" db="EMBL/GenBank/DDBJ databases">
        <authorList>
            <person name="Rakotoarivonina H."/>
        </authorList>
    </citation>
    <scope>NUCLEOTIDE SEQUENCE [LARGE SCALE GENOMIC DNA]</scope>
    <source>
        <strain evidence="19 20">XE</strain>
    </source>
</reference>
<keyword evidence="13" id="KW-0406">Ion transport</keyword>
<feature type="transmembrane region" description="Helical" evidence="17">
    <location>
        <begin position="694"/>
        <end position="713"/>
    </location>
</feature>
<protein>
    <recommendedName>
        <fullName evidence="15">Cd(2+)-exporting ATPase</fullName>
        <ecNumber evidence="15">7.2.2.21</ecNumber>
    </recommendedName>
</protein>
<dbReference type="InterPro" id="IPR023299">
    <property type="entry name" value="ATPase_P-typ_cyto_dom_N"/>
</dbReference>
<keyword evidence="3" id="KW-0813">Transport</keyword>
<keyword evidence="20" id="KW-1185">Reference proteome</keyword>
<proteinExistence type="inferred from homology"/>
<dbReference type="SFLD" id="SFLDS00003">
    <property type="entry name" value="Haloacid_Dehalogenase"/>
    <property type="match status" value="1"/>
</dbReference>
<evidence type="ECO:0000256" key="13">
    <source>
        <dbReference type="ARBA" id="ARBA00023065"/>
    </source>
</evidence>
<evidence type="ECO:0000256" key="17">
    <source>
        <dbReference type="RuleBase" id="RU362081"/>
    </source>
</evidence>
<dbReference type="InterPro" id="IPR006121">
    <property type="entry name" value="HMA_dom"/>
</dbReference>
<dbReference type="InterPro" id="IPR023298">
    <property type="entry name" value="ATPase_P-typ_TM_dom_sf"/>
</dbReference>
<evidence type="ECO:0000256" key="1">
    <source>
        <dbReference type="ARBA" id="ARBA00004651"/>
    </source>
</evidence>
<dbReference type="PROSITE" id="PS01047">
    <property type="entry name" value="HMA_1"/>
    <property type="match status" value="1"/>
</dbReference>
<dbReference type="SUPFAM" id="SSF81653">
    <property type="entry name" value="Calcium ATPase, transduction domain A"/>
    <property type="match status" value="1"/>
</dbReference>
<dbReference type="EC" id="7.2.2.21" evidence="15"/>
<dbReference type="InterPro" id="IPR036412">
    <property type="entry name" value="HAD-like_sf"/>
</dbReference>
<evidence type="ECO:0000256" key="16">
    <source>
        <dbReference type="ARBA" id="ARBA00049338"/>
    </source>
</evidence>
<dbReference type="Pfam" id="PF00403">
    <property type="entry name" value="HMA"/>
    <property type="match status" value="1"/>
</dbReference>
<evidence type="ECO:0000256" key="8">
    <source>
        <dbReference type="ARBA" id="ARBA00022723"/>
    </source>
</evidence>
<dbReference type="InterPro" id="IPR051014">
    <property type="entry name" value="Cation_Transport_ATPase_IB"/>
</dbReference>
<dbReference type="NCBIfam" id="TIGR01494">
    <property type="entry name" value="ATPase_P-type"/>
    <property type="match status" value="1"/>
</dbReference>
<dbReference type="InterPro" id="IPR023214">
    <property type="entry name" value="HAD_sf"/>
</dbReference>
<dbReference type="PROSITE" id="PS00154">
    <property type="entry name" value="ATPASE_E1_E2"/>
    <property type="match status" value="1"/>
</dbReference>
<keyword evidence="10 17" id="KW-0067">ATP-binding</keyword>
<dbReference type="InterPro" id="IPR027256">
    <property type="entry name" value="P-typ_ATPase_IB"/>
</dbReference>
<keyword evidence="14 17" id="KW-0472">Membrane</keyword>
<dbReference type="InterPro" id="IPR001757">
    <property type="entry name" value="P_typ_ATPase"/>
</dbReference>
<dbReference type="RefSeq" id="WP_213483469.1">
    <property type="nucleotide sequence ID" value="NZ_CAJRAY010000017.1"/>
</dbReference>
<comment type="subcellular location">
    <subcellularLocation>
        <location evidence="1">Cell membrane</location>
        <topology evidence="1">Multi-pass membrane protein</topology>
    </subcellularLocation>
</comment>
<evidence type="ECO:0000259" key="18">
    <source>
        <dbReference type="PROSITE" id="PS50846"/>
    </source>
</evidence>
<dbReference type="CDD" id="cd00371">
    <property type="entry name" value="HMA"/>
    <property type="match status" value="1"/>
</dbReference>
<dbReference type="Gene3D" id="3.40.1110.10">
    <property type="entry name" value="Calcium-transporting ATPase, cytoplasmic domain N"/>
    <property type="match status" value="1"/>
</dbReference>
<organism evidence="19 20">
    <name type="scientific">Thermobacillus xylanilyticus</name>
    <dbReference type="NCBI Taxonomy" id="76633"/>
    <lineage>
        <taxon>Bacteria</taxon>
        <taxon>Bacillati</taxon>
        <taxon>Bacillota</taxon>
        <taxon>Bacilli</taxon>
        <taxon>Bacillales</taxon>
        <taxon>Paenibacillaceae</taxon>
        <taxon>Thermobacillus</taxon>
    </lineage>
</organism>
<evidence type="ECO:0000313" key="19">
    <source>
        <dbReference type="EMBL" id="CAG5079610.1"/>
    </source>
</evidence>
<evidence type="ECO:0000256" key="10">
    <source>
        <dbReference type="ARBA" id="ARBA00022840"/>
    </source>
</evidence>
<dbReference type="InterPro" id="IPR017969">
    <property type="entry name" value="Heavy-metal-associated_CS"/>
</dbReference>
<evidence type="ECO:0000256" key="14">
    <source>
        <dbReference type="ARBA" id="ARBA00023136"/>
    </source>
</evidence>
<name>A0ABN7RKZ0_THEXY</name>
<dbReference type="Gene3D" id="2.70.150.10">
    <property type="entry name" value="Calcium-transporting ATPase, cytoplasmic transduction domain A"/>
    <property type="match status" value="1"/>
</dbReference>
<dbReference type="SFLD" id="SFLDF00027">
    <property type="entry name" value="p-type_atpase"/>
    <property type="match status" value="1"/>
</dbReference>
<dbReference type="Gene3D" id="3.30.70.100">
    <property type="match status" value="1"/>
</dbReference>
<dbReference type="InterPro" id="IPR044492">
    <property type="entry name" value="P_typ_ATPase_HD_dom"/>
</dbReference>
<gene>
    <name evidence="19" type="primary">txxe 254-cadA</name>
    <name evidence="19" type="ORF">TXXE_03380</name>
</gene>
<keyword evidence="5" id="KW-0104">Cadmium</keyword>
<feature type="transmembrane region" description="Helical" evidence="17">
    <location>
        <begin position="667"/>
        <end position="688"/>
    </location>
</feature>
<keyword evidence="9 17" id="KW-0547">Nucleotide-binding</keyword>
<dbReference type="NCBIfam" id="TIGR01511">
    <property type="entry name" value="ATPase-IB1_Cu"/>
    <property type="match status" value="1"/>
</dbReference>
<evidence type="ECO:0000256" key="15">
    <source>
        <dbReference type="ARBA" id="ARBA00039103"/>
    </source>
</evidence>
<evidence type="ECO:0000256" key="5">
    <source>
        <dbReference type="ARBA" id="ARBA00022539"/>
    </source>
</evidence>
<dbReference type="SFLD" id="SFLDG00002">
    <property type="entry name" value="C1.7:_P-type_atpase_like"/>
    <property type="match status" value="1"/>
</dbReference>
<dbReference type="SUPFAM" id="SSF56784">
    <property type="entry name" value="HAD-like"/>
    <property type="match status" value="1"/>
</dbReference>
<feature type="transmembrane region" description="Helical" evidence="17">
    <location>
        <begin position="357"/>
        <end position="382"/>
    </location>
</feature>
<dbReference type="InterPro" id="IPR036163">
    <property type="entry name" value="HMA_dom_sf"/>
</dbReference>
<feature type="domain" description="HMA" evidence="18">
    <location>
        <begin position="11"/>
        <end position="74"/>
    </location>
</feature>
<dbReference type="PROSITE" id="PS50846">
    <property type="entry name" value="HMA_2"/>
    <property type="match status" value="1"/>
</dbReference>
<comment type="caution">
    <text evidence="19">The sequence shown here is derived from an EMBL/GenBank/DDBJ whole genome shotgun (WGS) entry which is preliminary data.</text>
</comment>
<dbReference type="PANTHER" id="PTHR48085:SF5">
    <property type="entry name" value="CADMIUM_ZINC-TRANSPORTING ATPASE HMA4-RELATED"/>
    <property type="match status" value="1"/>
</dbReference>
<evidence type="ECO:0000256" key="7">
    <source>
        <dbReference type="ARBA" id="ARBA00022692"/>
    </source>
</evidence>
<keyword evidence="7 17" id="KW-0812">Transmembrane</keyword>
<comment type="catalytic activity">
    <reaction evidence="16">
        <text>Cd(2+)(in) + ATP + H2O = Cd(2+)(out) + ADP + phosphate + H(+)</text>
        <dbReference type="Rhea" id="RHEA:12132"/>
        <dbReference type="ChEBI" id="CHEBI:15377"/>
        <dbReference type="ChEBI" id="CHEBI:15378"/>
        <dbReference type="ChEBI" id="CHEBI:30616"/>
        <dbReference type="ChEBI" id="CHEBI:43474"/>
        <dbReference type="ChEBI" id="CHEBI:48775"/>
        <dbReference type="ChEBI" id="CHEBI:456216"/>
        <dbReference type="EC" id="7.2.2.21"/>
    </reaction>
</comment>
<dbReference type="PANTHER" id="PTHR48085">
    <property type="entry name" value="CADMIUM/ZINC-TRANSPORTING ATPASE HMA2-RELATED"/>
    <property type="match status" value="1"/>
</dbReference>
<dbReference type="Gene3D" id="3.40.50.1000">
    <property type="entry name" value="HAD superfamily/HAD-like"/>
    <property type="match status" value="1"/>
</dbReference>
<dbReference type="PRINTS" id="PR00119">
    <property type="entry name" value="CATATPASE"/>
</dbReference>
<keyword evidence="11" id="KW-1278">Translocase</keyword>
<keyword evidence="12 17" id="KW-1133">Transmembrane helix</keyword>
<feature type="transmembrane region" description="Helical" evidence="17">
    <location>
        <begin position="100"/>
        <end position="119"/>
    </location>
</feature>
<dbReference type="PRINTS" id="PR00941">
    <property type="entry name" value="CDATPASE"/>
</dbReference>
<dbReference type="NCBIfam" id="TIGR01525">
    <property type="entry name" value="ATPase-IB_hvy"/>
    <property type="match status" value="1"/>
</dbReference>
<keyword evidence="8 17" id="KW-0479">Metal-binding</keyword>
<evidence type="ECO:0000256" key="2">
    <source>
        <dbReference type="ARBA" id="ARBA00006024"/>
    </source>
</evidence>
<dbReference type="SUPFAM" id="SSF81665">
    <property type="entry name" value="Calcium ATPase, transmembrane domain M"/>
    <property type="match status" value="1"/>
</dbReference>
<sequence length="720" mass="75458">MARHAAPESGITKVYRVEGFTCANCAGKFEENVKRLPGVLDAKVNFAAAKITVTGEATIAELEKAGAFERLKVRPDTGDIATGGNSGKARGAAAFLRRHGSLLAGAALLAAGCLARLALGGHHPVTAAAFAASIVVAGHRLFRTGLNNLFRLDFDMRTLMTVAIIGAALIGEWTEGAVVVILFALSEALERYSMERARRSIRSLMELAPREAPVLRDGREMTVRTDEIEVGDTLIVRPGAKIAMDGIVASGTSAVNQAAITGESVPVPKSPGDEVFAGTLNGEGLLHVRVARLAQDSTISRIIRLVEEAQEGRAPAQAFVDKFAKYYTPVIIAAAALIAVVPPLISGGGWLDWLYQGLAVLVVGCPCALVISTPIAIVSAIGSAAGRGVLIKGGIHLEQLGAVKAIAFDKTGTVTQGIPRLTDVRLFGESVDRRDLLRIAAALEHRSGHPLAAAVTGAAREEGIDFPGTIVDNFTSVTGRGIEGETEGARYRIGSPEWIRIGTDARMEGEWEAYANRLRGEGKTVLAVAKDGEPVAVLGVIDEARPESRGVIGKLHELGIRKTVMLTGDNRDTAAAVARQAGIDDVRAGLMPEDKLEAIRGLASEYGAVAMVGDGVNDAPALAAATVGIAMGGAGTDAALETADIALMGDDLGKLPYAIRLSRKTLAVIRQNIAFALIVKLAALLLVVPGWLTIWIAILSDMGATLIVALNAMRLMRVRA</sequence>
<dbReference type="Proteomes" id="UP000681526">
    <property type="component" value="Unassembled WGS sequence"/>
</dbReference>